<dbReference type="InterPro" id="IPR049591">
    <property type="entry name" value="CE4_u4-like"/>
</dbReference>
<evidence type="ECO:0000313" key="1">
    <source>
        <dbReference type="EMBL" id="SHG82588.1"/>
    </source>
</evidence>
<dbReference type="EMBL" id="FQWM01000002">
    <property type="protein sequence ID" value="SHG82588.1"/>
    <property type="molecule type" value="Genomic_DNA"/>
</dbReference>
<accession>A0A1M5MZ87</accession>
<name>A0A1M5MZ87_9RHOB</name>
<keyword evidence="2" id="KW-1185">Reference proteome</keyword>
<dbReference type="RefSeq" id="WP_072791960.1">
    <property type="nucleotide sequence ID" value="NZ_FQWM01000002.1"/>
</dbReference>
<dbReference type="GO" id="GO:0005975">
    <property type="term" value="P:carbohydrate metabolic process"/>
    <property type="evidence" value="ECO:0007669"/>
    <property type="project" value="InterPro"/>
</dbReference>
<dbReference type="SUPFAM" id="SSF88713">
    <property type="entry name" value="Glycoside hydrolase/deacetylase"/>
    <property type="match status" value="1"/>
</dbReference>
<organism evidence="1 2">
    <name type="scientific">Cognatishimia maritima</name>
    <dbReference type="NCBI Taxonomy" id="870908"/>
    <lineage>
        <taxon>Bacteria</taxon>
        <taxon>Pseudomonadati</taxon>
        <taxon>Pseudomonadota</taxon>
        <taxon>Alphaproteobacteria</taxon>
        <taxon>Rhodobacterales</taxon>
        <taxon>Paracoccaceae</taxon>
        <taxon>Cognatishimia</taxon>
    </lineage>
</organism>
<dbReference type="Proteomes" id="UP000184211">
    <property type="component" value="Unassembled WGS sequence"/>
</dbReference>
<evidence type="ECO:0000313" key="2">
    <source>
        <dbReference type="Proteomes" id="UP000184211"/>
    </source>
</evidence>
<proteinExistence type="predicted"/>
<dbReference type="AlphaFoldDB" id="A0A1M5MZ87"/>
<dbReference type="InterPro" id="IPR011330">
    <property type="entry name" value="Glyco_hydro/deAcase_b/a-brl"/>
</dbReference>
<evidence type="ECO:0008006" key="3">
    <source>
        <dbReference type="Google" id="ProtNLM"/>
    </source>
</evidence>
<sequence length="250" mass="28900">MQPDWAPLRAELKKWHRKDLVLPVWWRDDDAIDLSENLDRLIALSDSVGVPVHLAVIPRNATQALADCIQETPYLIPVVHGWAHRNHQPAEDTKCEFGENRPIGDRREEAAEGLRRLERLLGDRVAPMFVPPWNRVPKAFHPVLAEIGYRALSTCFPRDQVEAAPGLTQINTHIDPLYWRPARLLSDPDLIVDRIVDLLKRRRQGKADNAEPFGLLTHHLVHDDRVWEFCRQYWRELLEGPVSLYRADVP</sequence>
<dbReference type="STRING" id="870908.SAMN04488044_1378"/>
<dbReference type="CDD" id="cd10928">
    <property type="entry name" value="CE4_u4"/>
    <property type="match status" value="1"/>
</dbReference>
<dbReference type="OrthoDB" id="6086702at2"/>
<protein>
    <recommendedName>
        <fullName evidence="3">Polysaccharide deacetylase</fullName>
    </recommendedName>
</protein>
<reference evidence="2" key="1">
    <citation type="submission" date="2016-11" db="EMBL/GenBank/DDBJ databases">
        <authorList>
            <person name="Varghese N."/>
            <person name="Submissions S."/>
        </authorList>
    </citation>
    <scope>NUCLEOTIDE SEQUENCE [LARGE SCALE GENOMIC DNA]</scope>
    <source>
        <strain evidence="2">DSM 28223</strain>
    </source>
</reference>
<gene>
    <name evidence="1" type="ORF">SAMN04488044_1378</name>
</gene>
<dbReference type="Gene3D" id="3.20.20.370">
    <property type="entry name" value="Glycoside hydrolase/deacetylase"/>
    <property type="match status" value="1"/>
</dbReference>